<evidence type="ECO:0000313" key="2">
    <source>
        <dbReference type="EMBL" id="ALJ99951.1"/>
    </source>
</evidence>
<dbReference type="GeneID" id="117305089"/>
<dbReference type="OMA" id="HTHCTDE"/>
<feature type="chain" id="PRO_5006831494" evidence="1">
    <location>
        <begin position="23"/>
        <end position="104"/>
    </location>
</feature>
<feature type="signal peptide" evidence="1">
    <location>
        <begin position="1"/>
        <end position="22"/>
    </location>
</feature>
<sequence>MTQLTLLAVCGSVLLLVGLTHCTDEQREKRLGDNDFFQATYNDAQARQRQRVLQSYLDDRMASVGKRDGLKRNFDEDVYHQEGLDNEFVRRLMAKYFDGVARRR</sequence>
<proteinExistence type="evidence at transcript level"/>
<name>A0A0U2NCY2_ASTRU</name>
<dbReference type="AlphaFoldDB" id="A0A0U2NCY2"/>
<protein>
    <submittedName>
        <fullName evidence="2">Pigment-dispersing factor-type</fullName>
    </submittedName>
</protein>
<keyword evidence="1" id="KW-0732">Signal</keyword>
<evidence type="ECO:0000256" key="1">
    <source>
        <dbReference type="SAM" id="SignalP"/>
    </source>
</evidence>
<reference evidence="2" key="1">
    <citation type="submission" date="2015-08" db="EMBL/GenBank/DDBJ databases">
        <authorList>
            <person name="Babu N.S."/>
            <person name="Beckwith C.J."/>
            <person name="Beseler K.G."/>
            <person name="Brison A."/>
            <person name="Carone J.V."/>
            <person name="Caskin T.P."/>
            <person name="Diamond M."/>
            <person name="Durham M.E."/>
            <person name="Foxe J.M."/>
            <person name="Go M."/>
            <person name="Henderson B.A."/>
            <person name="Jones I.B."/>
            <person name="McGettigan J.A."/>
            <person name="Micheletti S.J."/>
            <person name="Nasrallah M.E."/>
            <person name="Ortiz D."/>
            <person name="Piller C.R."/>
            <person name="Privatt S.R."/>
            <person name="Schneider S.L."/>
            <person name="Sharp S."/>
            <person name="Smith T.C."/>
            <person name="Stanton J.D."/>
            <person name="Ullery H.E."/>
            <person name="Wilson R.J."/>
            <person name="Serrano M.G."/>
            <person name="Buck G."/>
            <person name="Lee V."/>
            <person name="Wang Y."/>
            <person name="Carvalho R."/>
            <person name="Voegtly L."/>
            <person name="Shi R."/>
            <person name="Duckworth R."/>
            <person name="Johnson A."/>
            <person name="Loviza R."/>
            <person name="Walstead R."/>
            <person name="Shah Z."/>
            <person name="Kiflezghi M."/>
            <person name="Wade K."/>
            <person name="Ball S.L."/>
            <person name="Bradley K.W."/>
            <person name="Asai D.J."/>
            <person name="Bowman C.A."/>
            <person name="Russell D.A."/>
            <person name="Pope W.H."/>
            <person name="Jacobs-Sera D."/>
            <person name="Hendrix R.W."/>
            <person name="Hatfull G.F."/>
        </authorList>
    </citation>
    <scope>NUCLEOTIDE SEQUENCE</scope>
    <source>
        <tissue evidence="2">Radial nerve</tissue>
    </source>
</reference>
<accession>A0A0U2NCY2</accession>
<organism evidence="2">
    <name type="scientific">Asterias rubens</name>
    <name type="common">Common European starfish</name>
    <name type="synonym">Asterias vulgaris</name>
    <dbReference type="NCBI Taxonomy" id="7604"/>
    <lineage>
        <taxon>Eukaryota</taxon>
        <taxon>Metazoa</taxon>
        <taxon>Echinodermata</taxon>
        <taxon>Eleutherozoa</taxon>
        <taxon>Asterozoa</taxon>
        <taxon>Asteroidea</taxon>
        <taxon>Forcipulatacea</taxon>
        <taxon>Forcipulatida</taxon>
        <taxon>Asteriidae</taxon>
        <taxon>Asterias</taxon>
    </lineage>
</organism>
<dbReference type="EMBL" id="KT601709">
    <property type="protein sequence ID" value="ALJ99951.1"/>
    <property type="molecule type" value="mRNA"/>
</dbReference>
<dbReference type="RefSeq" id="XP_033645715.1">
    <property type="nucleotide sequence ID" value="XM_033789824.1"/>
</dbReference>